<protein>
    <submittedName>
        <fullName evidence="3">Tellurium resistance protein TerD</fullName>
    </submittedName>
</protein>
<gene>
    <name evidence="3" type="ORF">ATL42_2745</name>
</gene>
<proteinExistence type="inferred from homology"/>
<dbReference type="InterPro" id="IPR051324">
    <property type="entry name" value="Stress/Tellurium_Resist"/>
</dbReference>
<sequence>MPSTILVRGANTSVSKALPSVSNITVGFSWDVVHSNGPATEIVACAIVCGQDGRAVSDEHVVFFNQMLDPDEGVLYDESGDLPGGDTEQIEVSVGQIPSNVARIAFVLYVNPDLRRPGTFDSMRDAVVRVLDRSGDEFIRYPVDTHDKDLGATSAMLAAELYRRGDEWKFRAVGQGYVGGVSDVARDFGFSL</sequence>
<dbReference type="Proteomes" id="UP000225548">
    <property type="component" value="Unassembled WGS sequence"/>
</dbReference>
<dbReference type="RefSeq" id="WP_098455792.1">
    <property type="nucleotide sequence ID" value="NZ_PDJG01000001.1"/>
</dbReference>
<reference evidence="3 4" key="1">
    <citation type="submission" date="2017-10" db="EMBL/GenBank/DDBJ databases">
        <title>Sequencing the genomes of 1000 actinobacteria strains.</title>
        <authorList>
            <person name="Klenk H.-P."/>
        </authorList>
    </citation>
    <scope>NUCLEOTIDE SEQUENCE [LARGE SCALE GENOMIC DNA]</scope>
    <source>
        <strain evidence="3 4">DSM 18966</strain>
    </source>
</reference>
<keyword evidence="4" id="KW-1185">Reference proteome</keyword>
<evidence type="ECO:0000259" key="2">
    <source>
        <dbReference type="Pfam" id="PF02342"/>
    </source>
</evidence>
<evidence type="ECO:0000256" key="1">
    <source>
        <dbReference type="ARBA" id="ARBA00008775"/>
    </source>
</evidence>
<dbReference type="EMBL" id="PDJG01000001">
    <property type="protein sequence ID" value="PFG34818.1"/>
    <property type="molecule type" value="Genomic_DNA"/>
</dbReference>
<feature type="domain" description="TerD" evidence="2">
    <location>
        <begin position="6"/>
        <end position="188"/>
    </location>
</feature>
<organism evidence="3 4">
    <name type="scientific">Sanguibacter antarcticus</name>
    <dbReference type="NCBI Taxonomy" id="372484"/>
    <lineage>
        <taxon>Bacteria</taxon>
        <taxon>Bacillati</taxon>
        <taxon>Actinomycetota</taxon>
        <taxon>Actinomycetes</taxon>
        <taxon>Micrococcales</taxon>
        <taxon>Sanguibacteraceae</taxon>
        <taxon>Sanguibacter</taxon>
    </lineage>
</organism>
<name>A0A2A9E785_9MICO</name>
<dbReference type="Gene3D" id="2.60.60.30">
    <property type="entry name" value="sav2460 like domains"/>
    <property type="match status" value="1"/>
</dbReference>
<dbReference type="AlphaFoldDB" id="A0A2A9E785"/>
<dbReference type="PANTHER" id="PTHR32097:SF4">
    <property type="entry name" value="GENERAL STRESS PROTEIN 16U"/>
    <property type="match status" value="1"/>
</dbReference>
<evidence type="ECO:0000313" key="3">
    <source>
        <dbReference type="EMBL" id="PFG34818.1"/>
    </source>
</evidence>
<dbReference type="OrthoDB" id="56224at2"/>
<accession>A0A2A9E785</accession>
<dbReference type="InterPro" id="IPR003325">
    <property type="entry name" value="TerD"/>
</dbReference>
<comment type="caution">
    <text evidence="3">The sequence shown here is derived from an EMBL/GenBank/DDBJ whole genome shotgun (WGS) entry which is preliminary data.</text>
</comment>
<dbReference type="CDD" id="cd06974">
    <property type="entry name" value="TerD_like"/>
    <property type="match status" value="1"/>
</dbReference>
<dbReference type="PANTHER" id="PTHR32097">
    <property type="entry name" value="CAMP-BINDING PROTEIN 1-RELATED"/>
    <property type="match status" value="1"/>
</dbReference>
<evidence type="ECO:0000313" key="4">
    <source>
        <dbReference type="Proteomes" id="UP000225548"/>
    </source>
</evidence>
<dbReference type="Pfam" id="PF02342">
    <property type="entry name" value="TerD"/>
    <property type="match status" value="1"/>
</dbReference>
<comment type="similarity">
    <text evidence="1">Belongs to the CAPAB/TerDEXZ family.</text>
</comment>